<dbReference type="RefSeq" id="WP_072999005.1">
    <property type="nucleotide sequence ID" value="NZ_FQUM01000002.1"/>
</dbReference>
<feature type="transmembrane region" description="Helical" evidence="6">
    <location>
        <begin position="61"/>
        <end position="79"/>
    </location>
</feature>
<dbReference type="InterPro" id="IPR000620">
    <property type="entry name" value="EamA_dom"/>
</dbReference>
<evidence type="ECO:0000256" key="5">
    <source>
        <dbReference type="ARBA" id="ARBA00023136"/>
    </source>
</evidence>
<comment type="subcellular location">
    <subcellularLocation>
        <location evidence="1">Membrane</location>
        <topology evidence="1">Multi-pass membrane protein</topology>
    </subcellularLocation>
</comment>
<evidence type="ECO:0000256" key="2">
    <source>
        <dbReference type="ARBA" id="ARBA00007362"/>
    </source>
</evidence>
<dbReference type="Proteomes" id="UP000184164">
    <property type="component" value="Unassembled WGS sequence"/>
</dbReference>
<dbReference type="PANTHER" id="PTHR32322:SF2">
    <property type="entry name" value="EAMA DOMAIN-CONTAINING PROTEIN"/>
    <property type="match status" value="1"/>
</dbReference>
<dbReference type="InterPro" id="IPR050638">
    <property type="entry name" value="AA-Vitamin_Transporters"/>
</dbReference>
<dbReference type="SUPFAM" id="SSF103481">
    <property type="entry name" value="Multidrug resistance efflux transporter EmrE"/>
    <property type="match status" value="2"/>
</dbReference>
<name>A0A1M4VAH0_9BACT</name>
<proteinExistence type="inferred from homology"/>
<evidence type="ECO:0000259" key="7">
    <source>
        <dbReference type="Pfam" id="PF00892"/>
    </source>
</evidence>
<feature type="transmembrane region" description="Helical" evidence="6">
    <location>
        <begin position="116"/>
        <end position="134"/>
    </location>
</feature>
<feature type="transmembrane region" description="Helical" evidence="6">
    <location>
        <begin position="86"/>
        <end position="110"/>
    </location>
</feature>
<keyword evidence="5 6" id="KW-0472">Membrane</keyword>
<reference evidence="8 9" key="1">
    <citation type="submission" date="2016-11" db="EMBL/GenBank/DDBJ databases">
        <authorList>
            <person name="Jaros S."/>
            <person name="Januszkiewicz K."/>
            <person name="Wedrychowicz H."/>
        </authorList>
    </citation>
    <scope>NUCLEOTIDE SEQUENCE [LARGE SCALE GENOMIC DNA]</scope>
    <source>
        <strain evidence="8 9">DSM 26910</strain>
    </source>
</reference>
<gene>
    <name evidence="8" type="ORF">SAMN05444274_10243</name>
</gene>
<feature type="transmembrane region" description="Helical" evidence="6">
    <location>
        <begin position="267"/>
        <end position="282"/>
    </location>
</feature>
<evidence type="ECO:0000256" key="1">
    <source>
        <dbReference type="ARBA" id="ARBA00004141"/>
    </source>
</evidence>
<feature type="transmembrane region" description="Helical" evidence="6">
    <location>
        <begin position="208"/>
        <end position="227"/>
    </location>
</feature>
<feature type="transmembrane region" description="Helical" evidence="6">
    <location>
        <begin position="6"/>
        <end position="22"/>
    </location>
</feature>
<dbReference type="AlphaFoldDB" id="A0A1M4VAH0"/>
<feature type="transmembrane region" description="Helical" evidence="6">
    <location>
        <begin position="177"/>
        <end position="196"/>
    </location>
</feature>
<evidence type="ECO:0000256" key="3">
    <source>
        <dbReference type="ARBA" id="ARBA00022692"/>
    </source>
</evidence>
<dbReference type="EMBL" id="FQUM01000002">
    <property type="protein sequence ID" value="SHE65986.1"/>
    <property type="molecule type" value="Genomic_DNA"/>
</dbReference>
<dbReference type="Gene3D" id="1.10.3730.20">
    <property type="match status" value="2"/>
</dbReference>
<evidence type="ECO:0000313" key="9">
    <source>
        <dbReference type="Proteomes" id="UP000184164"/>
    </source>
</evidence>
<dbReference type="OrthoDB" id="1524053at2"/>
<accession>A0A1M4VAH0</accession>
<feature type="transmembrane region" description="Helical" evidence="6">
    <location>
        <begin position="146"/>
        <end position="165"/>
    </location>
</feature>
<dbReference type="Pfam" id="PF00892">
    <property type="entry name" value="EamA"/>
    <property type="match status" value="1"/>
</dbReference>
<evidence type="ECO:0000313" key="8">
    <source>
        <dbReference type="EMBL" id="SHE65986.1"/>
    </source>
</evidence>
<feature type="transmembrane region" description="Helical" evidence="6">
    <location>
        <begin position="34"/>
        <end position="55"/>
    </location>
</feature>
<comment type="similarity">
    <text evidence="2">Belongs to the EamA transporter family.</text>
</comment>
<sequence>MIFLAASIISSTAIYIIFRWAKNYSCPLQHLITINYLTATLLGFSLLMNFNLQAFSQSNSWFLHGIVLGILYIGMFFLIGKSSQKAGVTITTLANKLSLVFPVLFSIWWFHEPLTPQKQIGIALALIAVLLTIYKKGFRQTKTLWFYFPLFIFAGSGLIDILIKFVQATRLNEQHSAVFSTFVFLVAFIAGVVISFPKIRKTDFNRPTVLLGMLLGIVNFGSLYFILNALNKSQLESSMVFAVNNMSVVAMSALAGFFIFKENLNRTNLAGLILALISLFFLL</sequence>
<organism evidence="8 9">
    <name type="scientific">Mariniphaga anaerophila</name>
    <dbReference type="NCBI Taxonomy" id="1484053"/>
    <lineage>
        <taxon>Bacteria</taxon>
        <taxon>Pseudomonadati</taxon>
        <taxon>Bacteroidota</taxon>
        <taxon>Bacteroidia</taxon>
        <taxon>Marinilabiliales</taxon>
        <taxon>Prolixibacteraceae</taxon>
        <taxon>Mariniphaga</taxon>
    </lineage>
</organism>
<feature type="transmembrane region" description="Helical" evidence="6">
    <location>
        <begin position="239"/>
        <end position="260"/>
    </location>
</feature>
<evidence type="ECO:0000256" key="4">
    <source>
        <dbReference type="ARBA" id="ARBA00022989"/>
    </source>
</evidence>
<keyword evidence="9" id="KW-1185">Reference proteome</keyword>
<dbReference type="STRING" id="1484053.SAMN05444274_10243"/>
<keyword evidence="4 6" id="KW-1133">Transmembrane helix</keyword>
<keyword evidence="3 6" id="KW-0812">Transmembrane</keyword>
<dbReference type="InterPro" id="IPR037185">
    <property type="entry name" value="EmrE-like"/>
</dbReference>
<dbReference type="GO" id="GO:0016020">
    <property type="term" value="C:membrane"/>
    <property type="evidence" value="ECO:0007669"/>
    <property type="project" value="UniProtKB-SubCell"/>
</dbReference>
<feature type="domain" description="EamA" evidence="7">
    <location>
        <begin position="2"/>
        <end position="133"/>
    </location>
</feature>
<evidence type="ECO:0000256" key="6">
    <source>
        <dbReference type="SAM" id="Phobius"/>
    </source>
</evidence>
<protein>
    <submittedName>
        <fullName evidence="8">EamA-like transporter family protein</fullName>
    </submittedName>
</protein>
<dbReference type="PANTHER" id="PTHR32322">
    <property type="entry name" value="INNER MEMBRANE TRANSPORTER"/>
    <property type="match status" value="1"/>
</dbReference>